<dbReference type="PANTHER" id="PTHR43418">
    <property type="entry name" value="MULTIFUNCTIONAL TRYPTOPHAN BIOSYNTHESIS PROTEIN-RELATED"/>
    <property type="match status" value="1"/>
</dbReference>
<dbReference type="CDD" id="cd01744">
    <property type="entry name" value="GATase1_CPSase"/>
    <property type="match status" value="1"/>
</dbReference>
<dbReference type="PROSITE" id="PS51273">
    <property type="entry name" value="GATASE_TYPE_1"/>
    <property type="match status" value="1"/>
</dbReference>
<dbReference type="STRING" id="500633.CLOHIR_02209"/>
<dbReference type="eggNOG" id="COG0505">
    <property type="taxonomic scope" value="Bacteria"/>
</dbReference>
<evidence type="ECO:0000256" key="10">
    <source>
        <dbReference type="ARBA" id="ARBA00049285"/>
    </source>
</evidence>
<keyword evidence="4 11" id="KW-0436">Ligase</keyword>
<feature type="binding site" evidence="11">
    <location>
        <position position="220"/>
    </location>
    <ligand>
        <name>L-glutamine</name>
        <dbReference type="ChEBI" id="CHEBI:58359"/>
    </ligand>
</feature>
<dbReference type="SUPFAM" id="SSF52021">
    <property type="entry name" value="Carbamoyl phosphate synthetase, small subunit N-terminal domain"/>
    <property type="match status" value="1"/>
</dbReference>
<evidence type="ECO:0000256" key="8">
    <source>
        <dbReference type="ARBA" id="ARBA00022975"/>
    </source>
</evidence>
<proteinExistence type="inferred from homology"/>
<dbReference type="Proteomes" id="UP000003178">
    <property type="component" value="Unassembled WGS sequence"/>
</dbReference>
<dbReference type="HAMAP" id="MF_01209">
    <property type="entry name" value="CPSase_S_chain"/>
    <property type="match status" value="1"/>
</dbReference>
<reference evidence="13 14" key="2">
    <citation type="submission" date="2008-10" db="EMBL/GenBank/DDBJ databases">
        <title>Draft genome sequence of Clostridium hiranonis (DSM 13275).</title>
        <authorList>
            <person name="Sudarsanam P."/>
            <person name="Ley R."/>
            <person name="Guruge J."/>
            <person name="Turnbaugh P.J."/>
            <person name="Mahowald M."/>
            <person name="Liep D."/>
            <person name="Gordon J."/>
        </authorList>
    </citation>
    <scope>NUCLEOTIDE SEQUENCE [LARGE SCALE GENOMIC DNA]</scope>
    <source>
        <strain evidence="13 14">DSM 13275</strain>
    </source>
</reference>
<dbReference type="InterPro" id="IPR050472">
    <property type="entry name" value="Anth_synth/Amidotransfase"/>
</dbReference>
<evidence type="ECO:0000256" key="6">
    <source>
        <dbReference type="ARBA" id="ARBA00022840"/>
    </source>
</evidence>
<dbReference type="HOGENOM" id="CLU_035901_2_1_9"/>
<comment type="function">
    <text evidence="11">Small subunit of the glutamine-dependent carbamoyl phosphate synthetase (CPSase). CPSase catalyzes the formation of carbamoyl phosphate from the ammonia moiety of glutamine, carbonate, and phosphate donated by ATP, constituting the first step of 2 biosynthetic pathways, one leading to arginine and/or urea and the other to pyrimidine nucleotides. The small subunit (glutamine amidotransferase) binds and cleaves glutamine to supply the large subunit with the substrate ammonia.</text>
</comment>
<evidence type="ECO:0000256" key="9">
    <source>
        <dbReference type="ARBA" id="ARBA00048816"/>
    </source>
</evidence>
<feature type="domain" description="Carbamoyl-phosphate synthase small subunit N-terminal" evidence="12">
    <location>
        <begin position="1"/>
        <end position="131"/>
    </location>
</feature>
<dbReference type="OrthoDB" id="9804328at2"/>
<feature type="binding site" evidence="11">
    <location>
        <position position="290"/>
    </location>
    <ligand>
        <name>L-glutamine</name>
        <dbReference type="ChEBI" id="CHEBI:58359"/>
    </ligand>
</feature>
<dbReference type="EMBL" id="ABWP01000086">
    <property type="protein sequence ID" value="EEA84191.1"/>
    <property type="molecule type" value="Genomic_DNA"/>
</dbReference>
<dbReference type="NCBIfam" id="TIGR01368">
    <property type="entry name" value="CPSaseIIsmall"/>
    <property type="match status" value="1"/>
</dbReference>
<keyword evidence="11" id="KW-0055">Arginine biosynthesis</keyword>
<keyword evidence="8 11" id="KW-0665">Pyrimidine biosynthesis</keyword>
<protein>
    <recommendedName>
        <fullName evidence="11">Carbamoyl phosphate synthase small chain</fullName>
        <ecNumber evidence="11">6.3.5.5</ecNumber>
    </recommendedName>
    <alternativeName>
        <fullName evidence="11">Carbamoyl phosphate synthetase glutamine chain</fullName>
    </alternativeName>
</protein>
<gene>
    <name evidence="11 13" type="primary">carA</name>
    <name evidence="13" type="ORF">CLOHIR_02209</name>
</gene>
<comment type="pathway">
    <text evidence="1 11">Pyrimidine metabolism; UMP biosynthesis via de novo pathway; (S)-dihydroorotate from bicarbonate: step 1/3.</text>
</comment>
<dbReference type="Gene3D" id="3.50.30.20">
    <property type="entry name" value="Carbamoyl-phosphate synthase small subunit, N-terminal domain"/>
    <property type="match status" value="1"/>
</dbReference>
<dbReference type="SUPFAM" id="SSF52317">
    <property type="entry name" value="Class I glutamine amidotransferase-like"/>
    <property type="match status" value="1"/>
</dbReference>
<comment type="pathway">
    <text evidence="2 11">Amino-acid biosynthesis; L-arginine biosynthesis; carbamoyl phosphate from bicarbonate: step 1/1.</text>
</comment>
<feature type="binding site" evidence="11">
    <location>
        <position position="249"/>
    </location>
    <ligand>
        <name>L-glutamine</name>
        <dbReference type="ChEBI" id="CHEBI:58359"/>
    </ligand>
</feature>
<evidence type="ECO:0000256" key="4">
    <source>
        <dbReference type="ARBA" id="ARBA00022598"/>
    </source>
</evidence>
<dbReference type="Gene3D" id="3.40.50.880">
    <property type="match status" value="1"/>
</dbReference>
<dbReference type="GO" id="GO:0006207">
    <property type="term" value="P:'de novo' pyrimidine nucleobase biosynthetic process"/>
    <property type="evidence" value="ECO:0007669"/>
    <property type="project" value="InterPro"/>
</dbReference>
<evidence type="ECO:0000256" key="11">
    <source>
        <dbReference type="HAMAP-Rule" id="MF_01209"/>
    </source>
</evidence>
<dbReference type="FunFam" id="3.50.30.20:FF:000001">
    <property type="entry name" value="Carbamoyl-phosphate synthase small chain"/>
    <property type="match status" value="1"/>
</dbReference>
<dbReference type="GO" id="GO:0006541">
    <property type="term" value="P:glutamine metabolic process"/>
    <property type="evidence" value="ECO:0007669"/>
    <property type="project" value="InterPro"/>
</dbReference>
<evidence type="ECO:0000259" key="12">
    <source>
        <dbReference type="SMART" id="SM01097"/>
    </source>
</evidence>
<evidence type="ECO:0000256" key="2">
    <source>
        <dbReference type="ARBA" id="ARBA00005077"/>
    </source>
</evidence>
<dbReference type="SMART" id="SM01097">
    <property type="entry name" value="CPSase_sm_chain"/>
    <property type="match status" value="1"/>
</dbReference>
<evidence type="ECO:0000313" key="14">
    <source>
        <dbReference type="Proteomes" id="UP000003178"/>
    </source>
</evidence>
<comment type="similarity">
    <text evidence="3 11">Belongs to the CarA family.</text>
</comment>
<dbReference type="InterPro" id="IPR029062">
    <property type="entry name" value="Class_I_gatase-like"/>
</dbReference>
<keyword evidence="7 11" id="KW-0315">Glutamine amidotransferase</keyword>
<feature type="binding site" evidence="11">
    <location>
        <position position="246"/>
    </location>
    <ligand>
        <name>L-glutamine</name>
        <dbReference type="ChEBI" id="CHEBI:58359"/>
    </ligand>
</feature>
<dbReference type="RefSeq" id="WP_006441049.1">
    <property type="nucleotide sequence ID" value="NZ_DS995361.1"/>
</dbReference>
<dbReference type="GO" id="GO:0044205">
    <property type="term" value="P:'de novo' UMP biosynthetic process"/>
    <property type="evidence" value="ECO:0007669"/>
    <property type="project" value="UniProtKB-UniRule"/>
</dbReference>
<dbReference type="GO" id="GO:0005524">
    <property type="term" value="F:ATP binding"/>
    <property type="evidence" value="ECO:0007669"/>
    <property type="project" value="UniProtKB-UniRule"/>
</dbReference>
<dbReference type="InterPro" id="IPR002474">
    <property type="entry name" value="CarbamoylP_synth_ssu_N"/>
</dbReference>
<evidence type="ECO:0000256" key="1">
    <source>
        <dbReference type="ARBA" id="ARBA00004812"/>
    </source>
</evidence>
<comment type="caution">
    <text evidence="11">Lacks conserved residue(s) required for the propagation of feature annotation.</text>
</comment>
<dbReference type="InterPro" id="IPR035686">
    <property type="entry name" value="CPSase_GATase1"/>
</dbReference>
<dbReference type="PANTHER" id="PTHR43418:SF7">
    <property type="entry name" value="CARBAMOYL-PHOSPHATE SYNTHASE SMALL CHAIN"/>
    <property type="match status" value="1"/>
</dbReference>
<dbReference type="Pfam" id="PF00117">
    <property type="entry name" value="GATase"/>
    <property type="match status" value="1"/>
</dbReference>
<dbReference type="GO" id="GO:0004359">
    <property type="term" value="F:glutaminase activity"/>
    <property type="evidence" value="ECO:0007669"/>
    <property type="project" value="RHEA"/>
</dbReference>
<keyword evidence="5 11" id="KW-0547">Nucleotide-binding</keyword>
<organism evidence="13 14">
    <name type="scientific">Peptacetobacter hiranonis (strain DSM 13275 / JCM 10541 / KCTC 15199 / TO-931)</name>
    <name type="common">Clostridium hiranonis</name>
    <dbReference type="NCBI Taxonomy" id="500633"/>
    <lineage>
        <taxon>Bacteria</taxon>
        <taxon>Bacillati</taxon>
        <taxon>Bacillota</taxon>
        <taxon>Clostridia</taxon>
        <taxon>Peptostreptococcales</taxon>
        <taxon>Peptostreptococcaceae</taxon>
        <taxon>Peptacetobacter</taxon>
    </lineage>
</organism>
<comment type="catalytic activity">
    <reaction evidence="9 11">
        <text>hydrogencarbonate + L-glutamine + 2 ATP + H2O = carbamoyl phosphate + L-glutamate + 2 ADP + phosphate + 2 H(+)</text>
        <dbReference type="Rhea" id="RHEA:18633"/>
        <dbReference type="ChEBI" id="CHEBI:15377"/>
        <dbReference type="ChEBI" id="CHEBI:15378"/>
        <dbReference type="ChEBI" id="CHEBI:17544"/>
        <dbReference type="ChEBI" id="CHEBI:29985"/>
        <dbReference type="ChEBI" id="CHEBI:30616"/>
        <dbReference type="ChEBI" id="CHEBI:43474"/>
        <dbReference type="ChEBI" id="CHEBI:58228"/>
        <dbReference type="ChEBI" id="CHEBI:58359"/>
        <dbReference type="ChEBI" id="CHEBI:456216"/>
        <dbReference type="EC" id="6.3.5.5"/>
    </reaction>
</comment>
<dbReference type="GO" id="GO:0004088">
    <property type="term" value="F:carbamoyl-phosphate synthase (glutamine-hydrolyzing) activity"/>
    <property type="evidence" value="ECO:0007669"/>
    <property type="project" value="UniProtKB-UniRule"/>
</dbReference>
<dbReference type="Pfam" id="PF00988">
    <property type="entry name" value="CPSase_sm_chain"/>
    <property type="match status" value="1"/>
</dbReference>
<dbReference type="UniPathway" id="UPA00070">
    <property type="reaction ID" value="UER00115"/>
</dbReference>
<evidence type="ECO:0000256" key="5">
    <source>
        <dbReference type="ARBA" id="ARBA00022741"/>
    </source>
</evidence>
<dbReference type="InterPro" id="IPR036480">
    <property type="entry name" value="CarbP_synth_ssu_N_sf"/>
</dbReference>
<dbReference type="EC" id="6.3.5.5" evidence="11"/>
<reference evidence="13 14" key="1">
    <citation type="submission" date="2008-09" db="EMBL/GenBank/DDBJ databases">
        <authorList>
            <person name="Fulton L."/>
            <person name="Clifton S."/>
            <person name="Fulton B."/>
            <person name="Xu J."/>
            <person name="Minx P."/>
            <person name="Pepin K.H."/>
            <person name="Johnson M."/>
            <person name="Thiruvilangam P."/>
            <person name="Bhonagiri V."/>
            <person name="Nash W.E."/>
            <person name="Mardis E.R."/>
            <person name="Wilson R.K."/>
        </authorList>
    </citation>
    <scope>NUCLEOTIDE SEQUENCE [LARGE SCALE GENOMIC DNA]</scope>
    <source>
        <strain evidence="13 14">DSM 13275</strain>
    </source>
</reference>
<dbReference type="NCBIfam" id="NF009475">
    <property type="entry name" value="PRK12838.1"/>
    <property type="match status" value="1"/>
</dbReference>
<sequence length="346" mass="37654">MKCKLILENGTVFEGKAFGYEKETVGEVVFNTSMAGYEELLTDPTYRGQFVVMTYPLVGNYGINLEDVESNGVHAKALIVRNKCDSPNNFRCEMDLDMYMKQNKIVGIEGIDTRALTKMITANGTMKAVIAYEDKDEAELKEKFASYCNKDAVKEVTCKDVKKIDGTGRRVAILDLGVKNSVVEALKAYGCDITIFPATTPAEKILSVNPDVVLLSNGPGNPEDADFAVEAAKKIAGVKPLVGIGLGHQVIALALGGKIDKLPFGHRGASVPVKNMETGRVLITTQHHGFNVAEMPENTEVTYTSLNDGSIEGLKHKELPIMSVQFIPAFTSTDDKECVYGKFLAL</sequence>
<feature type="binding site" evidence="11">
    <location>
        <position position="289"/>
    </location>
    <ligand>
        <name>L-glutamine</name>
        <dbReference type="ChEBI" id="CHEBI:58359"/>
    </ligand>
</feature>
<keyword evidence="14" id="KW-1185">Reference proteome</keyword>
<keyword evidence="11" id="KW-0028">Amino-acid biosynthesis</keyword>
<comment type="caution">
    <text evidence="13">The sequence shown here is derived from an EMBL/GenBank/DDBJ whole genome shotgun (WGS) entry which is preliminary data.</text>
</comment>
<dbReference type="GO" id="GO:0006526">
    <property type="term" value="P:L-arginine biosynthetic process"/>
    <property type="evidence" value="ECO:0007669"/>
    <property type="project" value="UniProtKB-UniRule"/>
</dbReference>
<evidence type="ECO:0000256" key="3">
    <source>
        <dbReference type="ARBA" id="ARBA00007800"/>
    </source>
</evidence>
<evidence type="ECO:0000313" key="13">
    <source>
        <dbReference type="EMBL" id="EEA84191.1"/>
    </source>
</evidence>
<feature type="binding site" evidence="11">
    <location>
        <position position="218"/>
    </location>
    <ligand>
        <name>L-glutamine</name>
        <dbReference type="ChEBI" id="CHEBI:58359"/>
    </ligand>
</feature>
<feature type="region of interest" description="CPSase" evidence="11">
    <location>
        <begin position="1"/>
        <end position="169"/>
    </location>
</feature>
<name>B6G247_PEPHT</name>
<dbReference type="PRINTS" id="PR00099">
    <property type="entry name" value="CPSGATASE"/>
</dbReference>
<dbReference type="InterPro" id="IPR017926">
    <property type="entry name" value="GATASE"/>
</dbReference>
<dbReference type="AlphaFoldDB" id="B6G247"/>
<comment type="catalytic activity">
    <reaction evidence="10 11">
        <text>L-glutamine + H2O = L-glutamate + NH4(+)</text>
        <dbReference type="Rhea" id="RHEA:15889"/>
        <dbReference type="ChEBI" id="CHEBI:15377"/>
        <dbReference type="ChEBI" id="CHEBI:28938"/>
        <dbReference type="ChEBI" id="CHEBI:29985"/>
        <dbReference type="ChEBI" id="CHEBI:58359"/>
    </reaction>
</comment>
<accession>B6G247</accession>
<dbReference type="UniPathway" id="UPA00068">
    <property type="reaction ID" value="UER00171"/>
</dbReference>
<comment type="subunit">
    <text evidence="11">Composed of two chains; the small (or glutamine) chain promotes the hydrolysis of glutamine to ammonia, which is used by the large (or ammonia) chain to synthesize carbamoyl phosphate. Tetramer of heterodimers (alpha,beta)4.</text>
</comment>
<evidence type="ECO:0000256" key="7">
    <source>
        <dbReference type="ARBA" id="ARBA00022962"/>
    </source>
</evidence>
<dbReference type="InterPro" id="IPR006274">
    <property type="entry name" value="CarbamoylP_synth_ssu"/>
</dbReference>
<keyword evidence="6 11" id="KW-0067">ATP-binding</keyword>